<protein>
    <submittedName>
        <fullName evidence="1">Phosphonate C-P lyase system protein PhnH</fullName>
    </submittedName>
</protein>
<dbReference type="EMBL" id="PGGM01000021">
    <property type="protein sequence ID" value="PSH56498.1"/>
    <property type="molecule type" value="Genomic_DNA"/>
</dbReference>
<dbReference type="AlphaFoldDB" id="A0A2P7AQI6"/>
<dbReference type="GO" id="GO:0016829">
    <property type="term" value="F:lyase activity"/>
    <property type="evidence" value="ECO:0007669"/>
    <property type="project" value="UniProtKB-KW"/>
</dbReference>
<accession>A0A2P7AQI6</accession>
<proteinExistence type="predicted"/>
<dbReference type="NCBIfam" id="TIGR03292">
    <property type="entry name" value="PhnH_redo"/>
    <property type="match status" value="1"/>
</dbReference>
<dbReference type="GO" id="GO:0019634">
    <property type="term" value="P:organic phosphonate metabolic process"/>
    <property type="evidence" value="ECO:0007669"/>
    <property type="project" value="InterPro"/>
</dbReference>
<dbReference type="Proteomes" id="UP000241764">
    <property type="component" value="Unassembled WGS sequence"/>
</dbReference>
<comment type="caution">
    <text evidence="1">The sequence shown here is derived from an EMBL/GenBank/DDBJ whole genome shotgun (WGS) entry which is preliminary data.</text>
</comment>
<keyword evidence="2" id="KW-1185">Reference proteome</keyword>
<dbReference type="InterPro" id="IPR038058">
    <property type="entry name" value="PhnH-like_sp"/>
</dbReference>
<dbReference type="RefSeq" id="WP_106667559.1">
    <property type="nucleotide sequence ID" value="NZ_PGGM01000021.1"/>
</dbReference>
<evidence type="ECO:0000313" key="1">
    <source>
        <dbReference type="EMBL" id="PSH56498.1"/>
    </source>
</evidence>
<dbReference type="PIRSF" id="PIRSF020680">
    <property type="entry name" value="PhnH"/>
    <property type="match status" value="1"/>
</dbReference>
<evidence type="ECO:0000313" key="2">
    <source>
        <dbReference type="Proteomes" id="UP000241764"/>
    </source>
</evidence>
<keyword evidence="1" id="KW-0456">Lyase</keyword>
<sequence>MASDITSSGTAVSQWDGDHSENRGFRVVLRAMSRPGAAVRVDDTNAIDNGQLPPAISCLARCLIGAGTPVWVDAAFNSPQTKDFLSLFCGATMVDEPTAAAFAFVGSPADMLPINAFELGEQDYPDRSTTLVVWVPDLMGGPSVTLTGPGIKTTVTIEPKGLPAWFWPAWDDNTKIFPRGIDIFFTDGVSLVGLPRTSRRN</sequence>
<gene>
    <name evidence="1" type="primary">phnH</name>
    <name evidence="1" type="ORF">CU103_29265</name>
</gene>
<dbReference type="SUPFAM" id="SSF159709">
    <property type="entry name" value="PhnH-like"/>
    <property type="match status" value="1"/>
</dbReference>
<dbReference type="InterPro" id="IPR008772">
    <property type="entry name" value="Phosphonate_metab_PhnH"/>
</dbReference>
<name>A0A2P7AQI6_9HYPH</name>
<dbReference type="Gene3D" id="3.40.50.11310">
    <property type="entry name" value="Bacterial phosphonate metabolism protein PhnH"/>
    <property type="match status" value="1"/>
</dbReference>
<organism evidence="1 2">
    <name type="scientific">Phyllobacterium sophorae</name>
    <dbReference type="NCBI Taxonomy" id="1520277"/>
    <lineage>
        <taxon>Bacteria</taxon>
        <taxon>Pseudomonadati</taxon>
        <taxon>Pseudomonadota</taxon>
        <taxon>Alphaproteobacteria</taxon>
        <taxon>Hyphomicrobiales</taxon>
        <taxon>Phyllobacteriaceae</taxon>
        <taxon>Phyllobacterium</taxon>
    </lineage>
</organism>
<dbReference type="OrthoDB" id="9814509at2"/>
<reference evidence="2" key="1">
    <citation type="submission" date="2017-11" db="EMBL/GenBank/DDBJ databases">
        <authorList>
            <person name="Kuznetsova I."/>
            <person name="Sazanova A."/>
            <person name="Chirak E."/>
            <person name="Safronova V."/>
            <person name="Willems A."/>
        </authorList>
    </citation>
    <scope>NUCLEOTIDE SEQUENCE [LARGE SCALE GENOMIC DNA]</scope>
    <source>
        <strain evidence="2">CCBAU 03422</strain>
    </source>
</reference>
<dbReference type="Pfam" id="PF05845">
    <property type="entry name" value="PhnH"/>
    <property type="match status" value="1"/>
</dbReference>